<organism evidence="1 2">
    <name type="scientific">Owenia fusiformis</name>
    <name type="common">Polychaete worm</name>
    <dbReference type="NCBI Taxonomy" id="6347"/>
    <lineage>
        <taxon>Eukaryota</taxon>
        <taxon>Metazoa</taxon>
        <taxon>Spiralia</taxon>
        <taxon>Lophotrochozoa</taxon>
        <taxon>Annelida</taxon>
        <taxon>Polychaeta</taxon>
        <taxon>Sedentaria</taxon>
        <taxon>Canalipalpata</taxon>
        <taxon>Sabellida</taxon>
        <taxon>Oweniida</taxon>
        <taxon>Oweniidae</taxon>
        <taxon>Owenia</taxon>
    </lineage>
</organism>
<dbReference type="InterPro" id="IPR027417">
    <property type="entry name" value="P-loop_NTPase"/>
</dbReference>
<reference evidence="1" key="1">
    <citation type="submission" date="2022-03" db="EMBL/GenBank/DDBJ databases">
        <authorList>
            <person name="Martin C."/>
        </authorList>
    </citation>
    <scope>NUCLEOTIDE SEQUENCE</scope>
</reference>
<sequence length="237" mass="26671">MPRPLSLKMAAVLNRMFPVSSKDMKSEQDIRDQLPESSAIVVLGDRDCFKTSILFQCGLSFAADGKLVTYICRQPFVTMPIKVHGLPAPSPHTMKNLNFQYVYSTDELIRYLGNIHLQGEPPTVIIIDDFQHYVQQIQDGGKEQAIAKLCALVIDACSYIQTKSGTCHLVLSSTDTQPSHTTVYQRFNKCLCHITVEESHGAEKRLNVHPIPSKLHLKLVVKDEIFLDKIMKETEVT</sequence>
<dbReference type="PANTHER" id="PTHR28653:SF1">
    <property type="entry name" value="ATPASE SWSAP1"/>
    <property type="match status" value="1"/>
</dbReference>
<dbReference type="EMBL" id="CAIIXF020000011">
    <property type="protein sequence ID" value="CAH1798935.1"/>
    <property type="molecule type" value="Genomic_DNA"/>
</dbReference>
<dbReference type="OrthoDB" id="67296at2759"/>
<dbReference type="AlphaFoldDB" id="A0A8J1TDJ0"/>
<dbReference type="GO" id="GO:0097196">
    <property type="term" value="C:Shu complex"/>
    <property type="evidence" value="ECO:0007669"/>
    <property type="project" value="TreeGrafter"/>
</dbReference>
<dbReference type="PANTHER" id="PTHR28653">
    <property type="match status" value="1"/>
</dbReference>
<dbReference type="Proteomes" id="UP000749559">
    <property type="component" value="Unassembled WGS sequence"/>
</dbReference>
<evidence type="ECO:0000313" key="1">
    <source>
        <dbReference type="EMBL" id="CAH1798935.1"/>
    </source>
</evidence>
<gene>
    <name evidence="1" type="ORF">OFUS_LOCUS23008</name>
</gene>
<protein>
    <submittedName>
        <fullName evidence="1">Uncharacterized protein</fullName>
    </submittedName>
</protein>
<name>A0A8J1TDJ0_OWEFU</name>
<accession>A0A8J1TDJ0</accession>
<proteinExistence type="predicted"/>
<comment type="caution">
    <text evidence="1">The sequence shown here is derived from an EMBL/GenBank/DDBJ whole genome shotgun (WGS) entry which is preliminary data.</text>
</comment>
<evidence type="ECO:0000313" key="2">
    <source>
        <dbReference type="Proteomes" id="UP000749559"/>
    </source>
</evidence>
<dbReference type="GO" id="GO:0003697">
    <property type="term" value="F:single-stranded DNA binding"/>
    <property type="evidence" value="ECO:0007669"/>
    <property type="project" value="TreeGrafter"/>
</dbReference>
<dbReference type="GO" id="GO:0000724">
    <property type="term" value="P:double-strand break repair via homologous recombination"/>
    <property type="evidence" value="ECO:0007669"/>
    <property type="project" value="TreeGrafter"/>
</dbReference>
<keyword evidence="2" id="KW-1185">Reference proteome</keyword>
<dbReference type="Gene3D" id="3.40.50.300">
    <property type="entry name" value="P-loop containing nucleotide triphosphate hydrolases"/>
    <property type="match status" value="1"/>
</dbReference>